<feature type="region of interest" description="Disordered" evidence="5">
    <location>
        <begin position="243"/>
        <end position="262"/>
    </location>
</feature>
<dbReference type="RefSeq" id="WP_018030540.1">
    <property type="nucleotide sequence ID" value="NZ_LS483343.1"/>
</dbReference>
<evidence type="ECO:0000313" key="9">
    <source>
        <dbReference type="Proteomes" id="UP000249495"/>
    </source>
</evidence>
<feature type="compositionally biased region" description="Polar residues" evidence="5">
    <location>
        <begin position="89"/>
        <end position="107"/>
    </location>
</feature>
<name>A0A2X3W6Q4_9STRE</name>
<dbReference type="NCBIfam" id="TIGR01167">
    <property type="entry name" value="LPXTG_anchor"/>
    <property type="match status" value="1"/>
</dbReference>
<keyword evidence="2" id="KW-0964">Secreted</keyword>
<evidence type="ECO:0000256" key="6">
    <source>
        <dbReference type="SAM" id="SignalP"/>
    </source>
</evidence>
<evidence type="ECO:0000259" key="7">
    <source>
        <dbReference type="Pfam" id="PF00746"/>
    </source>
</evidence>
<feature type="chain" id="PRO_5038685007" evidence="6">
    <location>
        <begin position="24"/>
        <end position="292"/>
    </location>
</feature>
<protein>
    <submittedName>
        <fullName evidence="8">Signal peptide</fullName>
    </submittedName>
</protein>
<evidence type="ECO:0000256" key="1">
    <source>
        <dbReference type="ARBA" id="ARBA00022512"/>
    </source>
</evidence>
<reference evidence="8 9" key="1">
    <citation type="submission" date="2018-06" db="EMBL/GenBank/DDBJ databases">
        <authorList>
            <consortium name="Pathogen Informatics"/>
            <person name="Doyle S."/>
        </authorList>
    </citation>
    <scope>NUCLEOTIDE SEQUENCE [LARGE SCALE GENOMIC DNA]</scope>
    <source>
        <strain evidence="8 9">NCTC12278</strain>
    </source>
</reference>
<sequence length="292" mass="31083">MRLQKRWLLPVALILLVMTSAGQSVLAEGSSELAESVTEVTTEMSSAPVANNSDTTAISDSIDTGDASQAVSGADGNQTRATDSAAEGTATTESDTNPVNSKQSVQTLKAPVPMPQVLVGTWVAYNPRTNWRTTFTINADGSGVRKIEGGGVVTTDPFKIDQVQEVAPGLYRYVGGENIMVTNSGGLGGFLVKYDHGFAIIDGHFVPVVWQTHSQGAFDYSQPMYGSYFTRLTDNQQTSEQVQPAVSEKSSRPTSAPILPKTGEQSSSLLMVSGLALVAAAYRLRKKGIFRL</sequence>
<keyword evidence="9" id="KW-1185">Reference proteome</keyword>
<accession>A0A2X3W6Q4</accession>
<dbReference type="OrthoDB" id="2215889at2"/>
<evidence type="ECO:0000313" key="8">
    <source>
        <dbReference type="EMBL" id="SQF41187.1"/>
    </source>
</evidence>
<evidence type="ECO:0000256" key="5">
    <source>
        <dbReference type="SAM" id="MobiDB-lite"/>
    </source>
</evidence>
<gene>
    <name evidence="8" type="ORF">NCTC12278_01786</name>
</gene>
<dbReference type="Pfam" id="PF00746">
    <property type="entry name" value="Gram_pos_anchor"/>
    <property type="match status" value="1"/>
</dbReference>
<dbReference type="AlphaFoldDB" id="A0A2X3W6Q4"/>
<dbReference type="EMBL" id="LS483343">
    <property type="protein sequence ID" value="SQF41187.1"/>
    <property type="molecule type" value="Genomic_DNA"/>
</dbReference>
<feature type="compositionally biased region" description="Polar residues" evidence="5">
    <location>
        <begin position="42"/>
        <end position="82"/>
    </location>
</feature>
<evidence type="ECO:0000256" key="4">
    <source>
        <dbReference type="ARBA" id="ARBA00023088"/>
    </source>
</evidence>
<organism evidence="8 9">
    <name type="scientific">Streptococcus ferus</name>
    <dbReference type="NCBI Taxonomy" id="1345"/>
    <lineage>
        <taxon>Bacteria</taxon>
        <taxon>Bacillati</taxon>
        <taxon>Bacillota</taxon>
        <taxon>Bacilli</taxon>
        <taxon>Lactobacillales</taxon>
        <taxon>Streptococcaceae</taxon>
        <taxon>Streptococcus</taxon>
    </lineage>
</organism>
<feature type="signal peptide" evidence="6">
    <location>
        <begin position="1"/>
        <end position="23"/>
    </location>
</feature>
<dbReference type="STRING" id="1123303.GCA_000372425_01218"/>
<dbReference type="Proteomes" id="UP000249495">
    <property type="component" value="Chromosome 1"/>
</dbReference>
<evidence type="ECO:0000256" key="3">
    <source>
        <dbReference type="ARBA" id="ARBA00022729"/>
    </source>
</evidence>
<evidence type="ECO:0000256" key="2">
    <source>
        <dbReference type="ARBA" id="ARBA00022525"/>
    </source>
</evidence>
<keyword evidence="4" id="KW-0572">Peptidoglycan-anchor</keyword>
<keyword evidence="1" id="KW-0134">Cell wall</keyword>
<proteinExistence type="predicted"/>
<keyword evidence="3 6" id="KW-0732">Signal</keyword>
<feature type="region of interest" description="Disordered" evidence="5">
    <location>
        <begin position="42"/>
        <end position="107"/>
    </location>
</feature>
<dbReference type="InterPro" id="IPR019931">
    <property type="entry name" value="LPXTG_anchor"/>
</dbReference>
<feature type="domain" description="Gram-positive cocci surface proteins LPxTG" evidence="7">
    <location>
        <begin position="259"/>
        <end position="281"/>
    </location>
</feature>
<dbReference type="KEGG" id="sfer:NCTC12278_01786"/>